<dbReference type="SUPFAM" id="SSF47323">
    <property type="entry name" value="Anticodon-binding domain of a subclass of class I aminoacyl-tRNA synthetases"/>
    <property type="match status" value="1"/>
</dbReference>
<evidence type="ECO:0000256" key="9">
    <source>
        <dbReference type="ARBA" id="ARBA00049339"/>
    </source>
</evidence>
<dbReference type="CDD" id="cd07956">
    <property type="entry name" value="Anticodon_Ia_Arg"/>
    <property type="match status" value="1"/>
</dbReference>
<dbReference type="GO" id="GO:0004814">
    <property type="term" value="F:arginine-tRNA ligase activity"/>
    <property type="evidence" value="ECO:0007669"/>
    <property type="project" value="UniProtKB-EC"/>
</dbReference>
<evidence type="ECO:0000256" key="1">
    <source>
        <dbReference type="ARBA" id="ARBA00005594"/>
    </source>
</evidence>
<dbReference type="EMBL" id="KI669463">
    <property type="protein sequence ID" value="OCF57723.1"/>
    <property type="molecule type" value="Genomic_DNA"/>
</dbReference>
<proteinExistence type="inferred from homology"/>
<dbReference type="NCBIfam" id="TIGR00456">
    <property type="entry name" value="argS"/>
    <property type="match status" value="1"/>
</dbReference>
<dbReference type="InterPro" id="IPR001412">
    <property type="entry name" value="aa-tRNA-synth_I_CS"/>
</dbReference>
<dbReference type="InterPro" id="IPR008909">
    <property type="entry name" value="DALR_anticod-bd"/>
</dbReference>
<reference evidence="12 13" key="1">
    <citation type="submission" date="2013-07" db="EMBL/GenBank/DDBJ databases">
        <title>The Genome Sequence of Kwoniella mangroviensis CBS10435.</title>
        <authorList>
            <consortium name="The Broad Institute Genome Sequencing Platform"/>
            <person name="Cuomo C."/>
            <person name="Litvintseva A."/>
            <person name="Chen Y."/>
            <person name="Heitman J."/>
            <person name="Sun S."/>
            <person name="Springer D."/>
            <person name="Dromer F."/>
            <person name="Young S.K."/>
            <person name="Zeng Q."/>
            <person name="Gargeya S."/>
            <person name="Fitzgerald M."/>
            <person name="Abouelleil A."/>
            <person name="Alvarado L."/>
            <person name="Berlin A.M."/>
            <person name="Chapman S.B."/>
            <person name="Dewar J."/>
            <person name="Goldberg J."/>
            <person name="Griggs A."/>
            <person name="Gujja S."/>
            <person name="Hansen M."/>
            <person name="Howarth C."/>
            <person name="Imamovic A."/>
            <person name="Larimer J."/>
            <person name="McCowan C."/>
            <person name="Murphy C."/>
            <person name="Pearson M."/>
            <person name="Priest M."/>
            <person name="Roberts A."/>
            <person name="Saif S."/>
            <person name="Shea T."/>
            <person name="Sykes S."/>
            <person name="Wortman J."/>
            <person name="Nusbaum C."/>
            <person name="Birren B."/>
        </authorList>
    </citation>
    <scope>NUCLEOTIDE SEQUENCE [LARGE SCALE GENOMIC DNA]</scope>
    <source>
        <strain evidence="12 13">CBS 10435</strain>
    </source>
</reference>
<keyword evidence="13" id="KW-1185">Reference proteome</keyword>
<dbReference type="InterPro" id="IPR036695">
    <property type="entry name" value="Arg-tRNA-synth_N_sf"/>
</dbReference>
<dbReference type="Pfam" id="PF05746">
    <property type="entry name" value="DALR_1"/>
    <property type="match status" value="1"/>
</dbReference>
<dbReference type="SUPFAM" id="SSF52374">
    <property type="entry name" value="Nucleotidylyl transferase"/>
    <property type="match status" value="1"/>
</dbReference>
<protein>
    <recommendedName>
        <fullName evidence="2">arginine--tRNA ligase</fullName>
        <ecNumber evidence="2">6.1.1.19</ecNumber>
    </recommendedName>
    <alternativeName>
        <fullName evidence="8">Arginyl-tRNA synthetase</fullName>
    </alternativeName>
</protein>
<dbReference type="Gene3D" id="3.40.50.620">
    <property type="entry name" value="HUPs"/>
    <property type="match status" value="1"/>
</dbReference>
<dbReference type="EC" id="6.1.1.19" evidence="2"/>
<keyword evidence="4 10" id="KW-0547">Nucleotide-binding</keyword>
<dbReference type="FunFam" id="3.40.50.620:FF:000058">
    <property type="entry name" value="Mitochondrial arginyl-tRNA synthetase"/>
    <property type="match status" value="1"/>
</dbReference>
<keyword evidence="7 10" id="KW-0030">Aminoacyl-tRNA synthetase</keyword>
<dbReference type="PRINTS" id="PR01038">
    <property type="entry name" value="TRNASYNTHARG"/>
</dbReference>
<evidence type="ECO:0000259" key="11">
    <source>
        <dbReference type="SMART" id="SM00836"/>
    </source>
</evidence>
<gene>
    <name evidence="12" type="ORF">L486_05187</name>
</gene>
<evidence type="ECO:0000256" key="4">
    <source>
        <dbReference type="ARBA" id="ARBA00022741"/>
    </source>
</evidence>
<dbReference type="Gene3D" id="1.10.730.10">
    <property type="entry name" value="Isoleucyl-tRNA Synthetase, Domain 1"/>
    <property type="match status" value="1"/>
</dbReference>
<organism evidence="12 13">
    <name type="scientific">Kwoniella mangroviensis CBS 10435</name>
    <dbReference type="NCBI Taxonomy" id="1331196"/>
    <lineage>
        <taxon>Eukaryota</taxon>
        <taxon>Fungi</taxon>
        <taxon>Dikarya</taxon>
        <taxon>Basidiomycota</taxon>
        <taxon>Agaricomycotina</taxon>
        <taxon>Tremellomycetes</taxon>
        <taxon>Tremellales</taxon>
        <taxon>Cryptococcaceae</taxon>
        <taxon>Kwoniella</taxon>
    </lineage>
</organism>
<comment type="catalytic activity">
    <reaction evidence="9">
        <text>tRNA(Arg) + L-arginine + ATP = L-arginyl-tRNA(Arg) + AMP + diphosphate</text>
        <dbReference type="Rhea" id="RHEA:20301"/>
        <dbReference type="Rhea" id="RHEA-COMP:9658"/>
        <dbReference type="Rhea" id="RHEA-COMP:9673"/>
        <dbReference type="ChEBI" id="CHEBI:30616"/>
        <dbReference type="ChEBI" id="CHEBI:32682"/>
        <dbReference type="ChEBI" id="CHEBI:33019"/>
        <dbReference type="ChEBI" id="CHEBI:78442"/>
        <dbReference type="ChEBI" id="CHEBI:78513"/>
        <dbReference type="ChEBI" id="CHEBI:456215"/>
        <dbReference type="EC" id="6.1.1.19"/>
    </reaction>
</comment>
<dbReference type="PROSITE" id="PS00178">
    <property type="entry name" value="AA_TRNA_LIGASE_I"/>
    <property type="match status" value="1"/>
</dbReference>
<dbReference type="OrthoDB" id="68056at2759"/>
<evidence type="ECO:0000256" key="3">
    <source>
        <dbReference type="ARBA" id="ARBA00022598"/>
    </source>
</evidence>
<dbReference type="CDD" id="cd00671">
    <property type="entry name" value="ArgRS_core"/>
    <property type="match status" value="1"/>
</dbReference>
<sequence length="629" mass="71052">MATLAPPQAIPEKFQLPTPPEVATSTPILNYAPTRSPIDIFKMAVAILVSEAFEEKLEKIYPAVEMGKKGCDFSVAIVRFKKGKPADLEVWAKKVIDNFKPSACLSAVSTPDNKFLLFQMNKDSFNYHLLRHITLTSEAALANPTDPTLSYGTTTEGQGKHMLIDFSSPNIAKPFHAGHLRSTIIGTVISNLYEANGWRVTRLNYLGDWGTQYGLLSVGFDKFGDEQELIKDPIHHLFQVYVKINNAKAEQKERLDAGETIPEEDQIHFQAKKVFKDMEDGEPKAIAQWARFRDLSIEKLKGTYEKLNVHFDVYWGESQVSTESMDRATRIVQEKNLTCEDRGALLVDLTKYKMDKAIIRKADGTTIYLTRDLGGLHDKWEKYHFDKHIYVVQAAQSLHFNQLFKTAELMGEPYADKLQHISFGLVKGMSTRKGTVVFLEDIMEEATETMHEQMKSNEAKYAQVEDPLGTSAIIGTTAVKIQDMAGKRINDYDFDIKRCTSFEGDFGPFIQYSHVRLCSVQRKNPNVPVPVSVNEIDISLLNEPKINDIMYHLATYPQTVKNAYNSSEPSQLVTWCFRLSHLVGGAWETVKVAGADEETAKARLFLYIQTRVVLANAMRLLSLTPIERM</sequence>
<dbReference type="SMART" id="SM00836">
    <property type="entry name" value="DALR_1"/>
    <property type="match status" value="1"/>
</dbReference>
<dbReference type="GO" id="GO:0005524">
    <property type="term" value="F:ATP binding"/>
    <property type="evidence" value="ECO:0007669"/>
    <property type="project" value="UniProtKB-KW"/>
</dbReference>
<dbReference type="Gene3D" id="3.30.1360.70">
    <property type="entry name" value="Arginyl tRNA synthetase N-terminal domain"/>
    <property type="match status" value="1"/>
</dbReference>
<name>A0A1B9IQA0_9TREE</name>
<accession>A0A1B9IQA0</accession>
<evidence type="ECO:0000256" key="8">
    <source>
        <dbReference type="ARBA" id="ARBA00033033"/>
    </source>
</evidence>
<dbReference type="InterPro" id="IPR035684">
    <property type="entry name" value="ArgRS_core"/>
</dbReference>
<dbReference type="AlphaFoldDB" id="A0A1B9IQA0"/>
<dbReference type="FunFam" id="1.10.730.10:FF:000006">
    <property type="entry name" value="Arginyl-tRNA synthetase 2, mitochondrial"/>
    <property type="match status" value="1"/>
</dbReference>
<dbReference type="PANTHER" id="PTHR11956">
    <property type="entry name" value="ARGINYL-TRNA SYNTHETASE"/>
    <property type="match status" value="1"/>
</dbReference>
<evidence type="ECO:0000256" key="7">
    <source>
        <dbReference type="ARBA" id="ARBA00023146"/>
    </source>
</evidence>
<dbReference type="Pfam" id="PF00750">
    <property type="entry name" value="tRNA-synt_1d"/>
    <property type="match status" value="1"/>
</dbReference>
<dbReference type="Proteomes" id="UP000092583">
    <property type="component" value="Unassembled WGS sequence"/>
</dbReference>
<dbReference type="GO" id="GO:0032543">
    <property type="term" value="P:mitochondrial translation"/>
    <property type="evidence" value="ECO:0007669"/>
    <property type="project" value="TreeGrafter"/>
</dbReference>
<feature type="domain" description="DALR anticodon binding" evidence="11">
    <location>
        <begin position="510"/>
        <end position="629"/>
    </location>
</feature>
<dbReference type="InterPro" id="IPR001278">
    <property type="entry name" value="Arg-tRNA-ligase"/>
</dbReference>
<keyword evidence="5 10" id="KW-0067">ATP-binding</keyword>
<evidence type="ECO:0000256" key="2">
    <source>
        <dbReference type="ARBA" id="ARBA00012837"/>
    </source>
</evidence>
<evidence type="ECO:0000313" key="12">
    <source>
        <dbReference type="EMBL" id="OCF57723.1"/>
    </source>
</evidence>
<evidence type="ECO:0000256" key="6">
    <source>
        <dbReference type="ARBA" id="ARBA00022917"/>
    </source>
</evidence>
<evidence type="ECO:0000256" key="10">
    <source>
        <dbReference type="RuleBase" id="RU363038"/>
    </source>
</evidence>
<dbReference type="GO" id="GO:0006420">
    <property type="term" value="P:arginyl-tRNA aminoacylation"/>
    <property type="evidence" value="ECO:0007669"/>
    <property type="project" value="InterPro"/>
</dbReference>
<dbReference type="PANTHER" id="PTHR11956:SF11">
    <property type="entry name" value="ARGININE--TRNA LIGASE, MITOCHONDRIAL-RELATED"/>
    <property type="match status" value="1"/>
</dbReference>
<dbReference type="GO" id="GO:0005739">
    <property type="term" value="C:mitochondrion"/>
    <property type="evidence" value="ECO:0007669"/>
    <property type="project" value="TreeGrafter"/>
</dbReference>
<keyword evidence="3 10" id="KW-0436">Ligase</keyword>
<dbReference type="InterPro" id="IPR009080">
    <property type="entry name" value="tRNAsynth_Ia_anticodon-bd"/>
</dbReference>
<reference evidence="13" key="2">
    <citation type="submission" date="2013-12" db="EMBL/GenBank/DDBJ databases">
        <title>Evolution of pathogenesis and genome organization in the Tremellales.</title>
        <authorList>
            <person name="Cuomo C."/>
            <person name="Litvintseva A."/>
            <person name="Heitman J."/>
            <person name="Chen Y."/>
            <person name="Sun S."/>
            <person name="Springer D."/>
            <person name="Dromer F."/>
            <person name="Young S."/>
            <person name="Zeng Q."/>
            <person name="Chapman S."/>
            <person name="Gujja S."/>
            <person name="Saif S."/>
            <person name="Birren B."/>
        </authorList>
    </citation>
    <scope>NUCLEOTIDE SEQUENCE [LARGE SCALE GENOMIC DNA]</scope>
    <source>
        <strain evidence="13">CBS 10435</strain>
    </source>
</reference>
<evidence type="ECO:0000256" key="5">
    <source>
        <dbReference type="ARBA" id="ARBA00022840"/>
    </source>
</evidence>
<comment type="similarity">
    <text evidence="1 10">Belongs to the class-I aminoacyl-tRNA synthetase family.</text>
</comment>
<dbReference type="InterPro" id="IPR014729">
    <property type="entry name" value="Rossmann-like_a/b/a_fold"/>
</dbReference>
<keyword evidence="6 10" id="KW-0648">Protein biosynthesis</keyword>
<evidence type="ECO:0000313" key="13">
    <source>
        <dbReference type="Proteomes" id="UP000092583"/>
    </source>
</evidence>
<dbReference type="STRING" id="1331196.A0A1B9IQA0"/>